<reference evidence="1" key="2">
    <citation type="submission" date="2025-03" db="EMBL/GenBank/DDBJ databases">
        <authorList>
            <consortium name="ELIXIR-Norway"/>
            <consortium name="Elixir Norway"/>
        </authorList>
    </citation>
    <scope>NUCLEOTIDE SEQUENCE</scope>
</reference>
<name>A0AC59YTG4_RANTA</name>
<reference evidence="1" key="1">
    <citation type="submission" date="2023-05" db="EMBL/GenBank/DDBJ databases">
        <authorList>
            <consortium name="ELIXIR-Norway"/>
        </authorList>
    </citation>
    <scope>NUCLEOTIDE SEQUENCE</scope>
</reference>
<evidence type="ECO:0000313" key="1">
    <source>
        <dbReference type="EMBL" id="CAM9947769.1"/>
    </source>
</evidence>
<proteinExistence type="predicted"/>
<dbReference type="Proteomes" id="UP001162501">
    <property type="component" value="Chromosome 20"/>
</dbReference>
<accession>A0AC59YTG4</accession>
<protein>
    <submittedName>
        <fullName evidence="1">Uncharacterized protein</fullName>
    </submittedName>
</protein>
<organism evidence="1 2">
    <name type="scientific">Rangifer tarandus platyrhynchus</name>
    <name type="common">Svalbard reindeer</name>
    <dbReference type="NCBI Taxonomy" id="3082113"/>
    <lineage>
        <taxon>Eukaryota</taxon>
        <taxon>Metazoa</taxon>
        <taxon>Chordata</taxon>
        <taxon>Craniata</taxon>
        <taxon>Vertebrata</taxon>
        <taxon>Euteleostomi</taxon>
        <taxon>Mammalia</taxon>
        <taxon>Eutheria</taxon>
        <taxon>Laurasiatheria</taxon>
        <taxon>Artiodactyla</taxon>
        <taxon>Ruminantia</taxon>
        <taxon>Pecora</taxon>
        <taxon>Cervidae</taxon>
        <taxon>Odocoileinae</taxon>
        <taxon>Rangifer</taxon>
    </lineage>
</organism>
<dbReference type="EMBL" id="OX596104">
    <property type="protein sequence ID" value="CAM9947769.1"/>
    <property type="molecule type" value="Genomic_DNA"/>
</dbReference>
<evidence type="ECO:0000313" key="2">
    <source>
        <dbReference type="Proteomes" id="UP001162501"/>
    </source>
</evidence>
<sequence>MRLGLEDLRARREAGGPMSPVPRPAEPHASFRGKEMSEAQRPQHLDTTPEADKIFLEINRGQAVGGSTTSYLRQTAPPPRAPEDPSICPCTRRERGGRTHSRAGVQSAYGQTPSHARPPGGAAARASASTTGTREPEPETQTGPPGTERPTAVPDRAGARGPEVRRSAPAGTPRVALGWETGWRPWAPRSQAGVAGTREMPVTRRGWPARVPGSPPTRSVEPSTLLLRAAAVK</sequence>
<gene>
    <name evidence="1" type="ORF">MRATA1EN22A_LOCUS9754</name>
</gene>